<sequence>MPLVVLACAVFAQATSEFMLAGLVPAVAADLAVPAAAAGSLTAVFAAGMVLGAPPAAALARRWPPRPALAGFLAVFVVVHVVGALTPSFAVLVATRLLAACANAGFLAVALSVAVAAAGPGRTARAAATLLAGTALALVAGVPAGALLGHELGWRATFWAVAAVAALALAGVLAAVPAAVGGGNGARAVPALRAEAAALRAGPVVRTLLLAALVNGATFAAHTYLASLLGAAGGPSAVPAGLLLFGLGAVAGVAVAGRHGDARLRTLLVAGGVALPAGWAGAALLVDHPVPLALLVGLLGAAGFALGSALVARALALAPGAPTLGGATATASLNLGATAGPLLGAAGLAVAGPAGPAWVAALLGAVALPVAAGSLTANPTAPPGRGSTAAPSHRGGAGRRRRRR</sequence>
<evidence type="ECO:0000256" key="4">
    <source>
        <dbReference type="ARBA" id="ARBA00022989"/>
    </source>
</evidence>
<reference evidence="9 10" key="1">
    <citation type="submission" date="2024-03" db="EMBL/GenBank/DDBJ databases">
        <title>Draft genome sequence of Pseudonocardia sp. DW16-2.</title>
        <authorList>
            <person name="Duangmal K."/>
        </authorList>
    </citation>
    <scope>NUCLEOTIDE SEQUENCE [LARGE SCALE GENOMIC DNA]</scope>
    <source>
        <strain evidence="9 10">DW16-2</strain>
    </source>
</reference>
<comment type="caution">
    <text evidence="9">The sequence shown here is derived from an EMBL/GenBank/DDBJ whole genome shotgun (WGS) entry which is preliminary data.</text>
</comment>
<dbReference type="PANTHER" id="PTHR43124:SF3">
    <property type="entry name" value="CHLORAMPHENICOL EFFLUX PUMP RV0191"/>
    <property type="match status" value="1"/>
</dbReference>
<feature type="transmembrane region" description="Helical" evidence="7">
    <location>
        <begin position="69"/>
        <end position="91"/>
    </location>
</feature>
<feature type="transmembrane region" description="Helical" evidence="7">
    <location>
        <begin position="292"/>
        <end position="312"/>
    </location>
</feature>
<feature type="transmembrane region" description="Helical" evidence="7">
    <location>
        <begin position="324"/>
        <end position="351"/>
    </location>
</feature>
<dbReference type="Pfam" id="PF07690">
    <property type="entry name" value="MFS_1"/>
    <property type="match status" value="1"/>
</dbReference>
<evidence type="ECO:0000256" key="7">
    <source>
        <dbReference type="SAM" id="Phobius"/>
    </source>
</evidence>
<evidence type="ECO:0000256" key="3">
    <source>
        <dbReference type="ARBA" id="ARBA00022692"/>
    </source>
</evidence>
<evidence type="ECO:0000256" key="2">
    <source>
        <dbReference type="ARBA" id="ARBA00022475"/>
    </source>
</evidence>
<dbReference type="InterPro" id="IPR020846">
    <property type="entry name" value="MFS_dom"/>
</dbReference>
<feature type="transmembrane region" description="Helical" evidence="7">
    <location>
        <begin position="357"/>
        <end position="377"/>
    </location>
</feature>
<accession>A0ABU8TDI8</accession>
<evidence type="ECO:0000313" key="9">
    <source>
        <dbReference type="EMBL" id="MEJ8281601.1"/>
    </source>
</evidence>
<feature type="transmembrane region" description="Helical" evidence="7">
    <location>
        <begin position="204"/>
        <end position="225"/>
    </location>
</feature>
<feature type="transmembrane region" description="Helical" evidence="7">
    <location>
        <begin position="36"/>
        <end position="57"/>
    </location>
</feature>
<evidence type="ECO:0000256" key="1">
    <source>
        <dbReference type="ARBA" id="ARBA00004651"/>
    </source>
</evidence>
<dbReference type="PROSITE" id="PS50850">
    <property type="entry name" value="MFS"/>
    <property type="match status" value="1"/>
</dbReference>
<keyword evidence="5 7" id="KW-0472">Membrane</keyword>
<feature type="region of interest" description="Disordered" evidence="6">
    <location>
        <begin position="377"/>
        <end position="404"/>
    </location>
</feature>
<evidence type="ECO:0000259" key="8">
    <source>
        <dbReference type="PROSITE" id="PS50850"/>
    </source>
</evidence>
<feature type="transmembrane region" description="Helical" evidence="7">
    <location>
        <begin position="130"/>
        <end position="150"/>
    </location>
</feature>
<proteinExistence type="predicted"/>
<dbReference type="Gene3D" id="1.20.1250.20">
    <property type="entry name" value="MFS general substrate transporter like domains"/>
    <property type="match status" value="1"/>
</dbReference>
<keyword evidence="2" id="KW-1003">Cell membrane</keyword>
<feature type="transmembrane region" description="Helical" evidence="7">
    <location>
        <begin position="267"/>
        <end position="286"/>
    </location>
</feature>
<feature type="transmembrane region" description="Helical" evidence="7">
    <location>
        <begin position="156"/>
        <end position="183"/>
    </location>
</feature>
<keyword evidence="4 7" id="KW-1133">Transmembrane helix</keyword>
<keyword evidence="10" id="KW-1185">Reference proteome</keyword>
<dbReference type="Proteomes" id="UP001364211">
    <property type="component" value="Unassembled WGS sequence"/>
</dbReference>
<evidence type="ECO:0000256" key="6">
    <source>
        <dbReference type="SAM" id="MobiDB-lite"/>
    </source>
</evidence>
<feature type="domain" description="Major facilitator superfamily (MFS) profile" evidence="8">
    <location>
        <begin position="2"/>
        <end position="382"/>
    </location>
</feature>
<dbReference type="InterPro" id="IPR050189">
    <property type="entry name" value="MFS_Efflux_Transporters"/>
</dbReference>
<evidence type="ECO:0000313" key="10">
    <source>
        <dbReference type="Proteomes" id="UP001364211"/>
    </source>
</evidence>
<dbReference type="InterPro" id="IPR011701">
    <property type="entry name" value="MFS"/>
</dbReference>
<gene>
    <name evidence="9" type="ORF">WJX68_21880</name>
</gene>
<keyword evidence="3 7" id="KW-0812">Transmembrane</keyword>
<dbReference type="InterPro" id="IPR036259">
    <property type="entry name" value="MFS_trans_sf"/>
</dbReference>
<name>A0ABU8TDI8_9PSEU</name>
<comment type="subcellular location">
    <subcellularLocation>
        <location evidence="1">Cell membrane</location>
        <topology evidence="1">Multi-pass membrane protein</topology>
    </subcellularLocation>
</comment>
<evidence type="ECO:0000256" key="5">
    <source>
        <dbReference type="ARBA" id="ARBA00023136"/>
    </source>
</evidence>
<feature type="transmembrane region" description="Helical" evidence="7">
    <location>
        <begin position="237"/>
        <end position="255"/>
    </location>
</feature>
<protein>
    <submittedName>
        <fullName evidence="9">MFS transporter</fullName>
    </submittedName>
</protein>
<dbReference type="SUPFAM" id="SSF103473">
    <property type="entry name" value="MFS general substrate transporter"/>
    <property type="match status" value="1"/>
</dbReference>
<dbReference type="EMBL" id="JBBJUP010000021">
    <property type="protein sequence ID" value="MEJ8281601.1"/>
    <property type="molecule type" value="Genomic_DNA"/>
</dbReference>
<feature type="transmembrane region" description="Helical" evidence="7">
    <location>
        <begin position="97"/>
        <end position="118"/>
    </location>
</feature>
<dbReference type="PANTHER" id="PTHR43124">
    <property type="entry name" value="PURINE EFFLUX PUMP PBUE"/>
    <property type="match status" value="1"/>
</dbReference>
<organism evidence="9 10">
    <name type="scientific">Pseudonocardia spirodelae</name>
    <dbReference type="NCBI Taxonomy" id="3133431"/>
    <lineage>
        <taxon>Bacteria</taxon>
        <taxon>Bacillati</taxon>
        <taxon>Actinomycetota</taxon>
        <taxon>Actinomycetes</taxon>
        <taxon>Pseudonocardiales</taxon>
        <taxon>Pseudonocardiaceae</taxon>
        <taxon>Pseudonocardia</taxon>
    </lineage>
</organism>